<dbReference type="InterPro" id="IPR036291">
    <property type="entry name" value="NAD(P)-bd_dom_sf"/>
</dbReference>
<reference evidence="5 6" key="1">
    <citation type="journal article" date="2014" name="Int. J. Syst. Evol. Microbiol.">
        <title>Complete genome sequence of Corynebacterium casei LMG S-19264T (=DSM 44701T), isolated from a smear-ripened cheese.</title>
        <authorList>
            <consortium name="US DOE Joint Genome Institute (JGI-PGF)"/>
            <person name="Walter F."/>
            <person name="Albersmeier A."/>
            <person name="Kalinowski J."/>
            <person name="Ruckert C."/>
        </authorList>
    </citation>
    <scope>NUCLEOTIDE SEQUENCE [LARGE SCALE GENOMIC DNA]</scope>
    <source>
        <strain evidence="5 6">CGMCC 1.15896</strain>
    </source>
</reference>
<dbReference type="GO" id="GO:0005829">
    <property type="term" value="C:cytosol"/>
    <property type="evidence" value="ECO:0007669"/>
    <property type="project" value="TreeGrafter"/>
</dbReference>
<dbReference type="SUPFAM" id="SSF53223">
    <property type="entry name" value="Aminoacid dehydrogenase-like, N-terminal domain"/>
    <property type="match status" value="1"/>
</dbReference>
<accession>A0A916RAF2</accession>
<dbReference type="EMBL" id="BMKB01000003">
    <property type="protein sequence ID" value="GGA49670.1"/>
    <property type="molecule type" value="Genomic_DNA"/>
</dbReference>
<keyword evidence="3" id="KW-0057">Aromatic amino acid biosynthesis</keyword>
<evidence type="ECO:0000313" key="5">
    <source>
        <dbReference type="EMBL" id="GGA49670.1"/>
    </source>
</evidence>
<feature type="domain" description="Shikimate dehydrogenase substrate binding N-terminal" evidence="4">
    <location>
        <begin position="12"/>
        <end position="95"/>
    </location>
</feature>
<keyword evidence="6" id="KW-1185">Reference proteome</keyword>
<dbReference type="Pfam" id="PF08501">
    <property type="entry name" value="Shikimate_dh_N"/>
    <property type="match status" value="1"/>
</dbReference>
<dbReference type="InterPro" id="IPR022893">
    <property type="entry name" value="Shikimate_DH_fam"/>
</dbReference>
<dbReference type="Gene3D" id="3.40.50.10860">
    <property type="entry name" value="Leucine Dehydrogenase, chain A, domain 1"/>
    <property type="match status" value="1"/>
</dbReference>
<dbReference type="CDD" id="cd01065">
    <property type="entry name" value="NAD_bind_Shikimate_DH"/>
    <property type="match status" value="1"/>
</dbReference>
<dbReference type="InterPro" id="IPR046346">
    <property type="entry name" value="Aminoacid_DH-like_N_sf"/>
</dbReference>
<dbReference type="Proteomes" id="UP000596977">
    <property type="component" value="Unassembled WGS sequence"/>
</dbReference>
<dbReference type="Gene3D" id="3.40.50.720">
    <property type="entry name" value="NAD(P)-binding Rossmann-like Domain"/>
    <property type="match status" value="1"/>
</dbReference>
<dbReference type="GO" id="GO:0004764">
    <property type="term" value="F:shikimate 3-dehydrogenase (NADP+) activity"/>
    <property type="evidence" value="ECO:0007669"/>
    <property type="project" value="InterPro"/>
</dbReference>
<evidence type="ECO:0000256" key="2">
    <source>
        <dbReference type="ARBA" id="ARBA00023002"/>
    </source>
</evidence>
<organism evidence="5 6">
    <name type="scientific">Pelagibacterium lentulum</name>
    <dbReference type="NCBI Taxonomy" id="2029865"/>
    <lineage>
        <taxon>Bacteria</taxon>
        <taxon>Pseudomonadati</taxon>
        <taxon>Pseudomonadota</taxon>
        <taxon>Alphaproteobacteria</taxon>
        <taxon>Hyphomicrobiales</taxon>
        <taxon>Devosiaceae</taxon>
        <taxon>Pelagibacterium</taxon>
    </lineage>
</organism>
<evidence type="ECO:0000256" key="1">
    <source>
        <dbReference type="ARBA" id="ARBA00004871"/>
    </source>
</evidence>
<name>A0A916RAF2_9HYPH</name>
<dbReference type="AlphaFoldDB" id="A0A916RAF2"/>
<dbReference type="PANTHER" id="PTHR21089">
    <property type="entry name" value="SHIKIMATE DEHYDROGENASE"/>
    <property type="match status" value="1"/>
</dbReference>
<sequence length="267" mass="28132">MTITGTTRFYPLIGYPIVQVKTPPLINGYFAEKGIDAVMIPLEIDPQGARSFFENLRHWSNCGGCSITIPHKQAAFEAMDTLTPRARLSRSVNTVRRDAEGRLHGDMTDGAAFVSALTANGFDPTAKHAAVIGAGGGAGASICEALCAAGVASLVVIEADARRRDTIVKALGDHYSDVTLSSRIDDAASMNLLVNATPLGMKPDDPLPFDPANLPPGAMVADVVTKPEITRLLEAAQVRGLPIQTGMDMARAQLGHQIDALGISSLS</sequence>
<keyword evidence="2" id="KW-0560">Oxidoreductase</keyword>
<evidence type="ECO:0000313" key="6">
    <source>
        <dbReference type="Proteomes" id="UP000596977"/>
    </source>
</evidence>
<keyword evidence="3" id="KW-0028">Amino-acid biosynthesis</keyword>
<comment type="pathway">
    <text evidence="1">Metabolic intermediate biosynthesis; chorismate biosynthesis; chorismate from D-erythrose 4-phosphate and phosphoenolpyruvate: step 4/7.</text>
</comment>
<protein>
    <submittedName>
        <fullName evidence="5">Shikimate dehydrogenase</fullName>
    </submittedName>
</protein>
<gene>
    <name evidence="5" type="ORF">GCM10011499_19450</name>
</gene>
<comment type="caution">
    <text evidence="5">The sequence shown here is derived from an EMBL/GenBank/DDBJ whole genome shotgun (WGS) entry which is preliminary data.</text>
</comment>
<dbReference type="PANTHER" id="PTHR21089:SF1">
    <property type="entry name" value="BIFUNCTIONAL 3-DEHYDROQUINATE DEHYDRATASE_SHIKIMATE DEHYDROGENASE, CHLOROPLASTIC"/>
    <property type="match status" value="1"/>
</dbReference>
<evidence type="ECO:0000259" key="4">
    <source>
        <dbReference type="Pfam" id="PF08501"/>
    </source>
</evidence>
<dbReference type="GO" id="GO:0009423">
    <property type="term" value="P:chorismate biosynthetic process"/>
    <property type="evidence" value="ECO:0007669"/>
    <property type="project" value="TreeGrafter"/>
</dbReference>
<dbReference type="SUPFAM" id="SSF51735">
    <property type="entry name" value="NAD(P)-binding Rossmann-fold domains"/>
    <property type="match status" value="1"/>
</dbReference>
<evidence type="ECO:0000256" key="3">
    <source>
        <dbReference type="ARBA" id="ARBA00023141"/>
    </source>
</evidence>
<proteinExistence type="predicted"/>
<dbReference type="GO" id="GO:0019632">
    <property type="term" value="P:shikimate metabolic process"/>
    <property type="evidence" value="ECO:0007669"/>
    <property type="project" value="TreeGrafter"/>
</dbReference>
<dbReference type="InterPro" id="IPR013708">
    <property type="entry name" value="Shikimate_DH-bd_N"/>
</dbReference>
<dbReference type="GO" id="GO:0009073">
    <property type="term" value="P:aromatic amino acid family biosynthetic process"/>
    <property type="evidence" value="ECO:0007669"/>
    <property type="project" value="UniProtKB-KW"/>
</dbReference>
<dbReference type="GO" id="GO:0050661">
    <property type="term" value="F:NADP binding"/>
    <property type="evidence" value="ECO:0007669"/>
    <property type="project" value="TreeGrafter"/>
</dbReference>